<dbReference type="KEGG" id="fnk:E1750_08030"/>
<feature type="signal peptide" evidence="1">
    <location>
        <begin position="1"/>
        <end position="19"/>
    </location>
</feature>
<dbReference type="EMBL" id="CP037933">
    <property type="protein sequence ID" value="QBN18752.1"/>
    <property type="molecule type" value="Genomic_DNA"/>
</dbReference>
<evidence type="ECO:0000259" key="2">
    <source>
        <dbReference type="Pfam" id="PF03544"/>
    </source>
</evidence>
<accession>A0A4V1AGP4</accession>
<dbReference type="Gene3D" id="3.90.930.1">
    <property type="match status" value="1"/>
</dbReference>
<dbReference type="RefSeq" id="WP_133276274.1">
    <property type="nucleotide sequence ID" value="NZ_CP037933.1"/>
</dbReference>
<dbReference type="GO" id="GO:0055085">
    <property type="term" value="P:transmembrane transport"/>
    <property type="evidence" value="ECO:0007669"/>
    <property type="project" value="InterPro"/>
</dbReference>
<name>A0A4V1AGP4_9FLAO</name>
<dbReference type="Gene3D" id="3.30.1150.10">
    <property type="match status" value="1"/>
</dbReference>
<dbReference type="InterPro" id="IPR037682">
    <property type="entry name" value="TonB_C"/>
</dbReference>
<dbReference type="InterPro" id="IPR011652">
    <property type="entry name" value="MORN_2"/>
</dbReference>
<evidence type="ECO:0000256" key="1">
    <source>
        <dbReference type="SAM" id="SignalP"/>
    </source>
</evidence>
<dbReference type="Pfam" id="PF03544">
    <property type="entry name" value="TonB_C"/>
    <property type="match status" value="1"/>
</dbReference>
<dbReference type="AlphaFoldDB" id="A0A4V1AGP4"/>
<dbReference type="SUPFAM" id="SSF82185">
    <property type="entry name" value="Histone H3 K4-specific methyltransferase SET7/9 N-terminal domain"/>
    <property type="match status" value="1"/>
</dbReference>
<reference evidence="4" key="1">
    <citation type="submission" date="2019-03" db="EMBL/GenBank/DDBJ databases">
        <title>Flavobacterium sp.</title>
        <authorList>
            <person name="Kim H."/>
        </authorList>
    </citation>
    <scope>NUCLEOTIDE SEQUENCE [LARGE SCALE GENOMIC DNA]</scope>
    <source>
        <strain evidence="4">GS13</strain>
    </source>
</reference>
<sequence length="343" mass="39563">MKSILFALLLLLVPKLCISQGITDNDQVSYLDENFKLGTADNYRYVEVIKNYKFADSATYQVRVYYKSGKIQMRGATSNRNVIRKTGNFIYYYENGNKKSVINYLDNKPLGEFFEFYENGKIKYVGEQSDDENVAIPNKKIKHFWNEKGEQIVTDGFGYLDNEYGKGKLINYVKDSIWTGSINKTKSTYIEKYDKGTFISGVCIDSNKVENKYTSFESKPNPKKGMADFYQYIGKNYKTPNIQGLKGKVFVTFVVEKDGSLVDFRILRDLGYGTGEEAIRVLKGYGNWIPGEQRGQKVRCFFSLPISIQSPYERNYEQENGLNNFSSQTTTARRHYNNSLNKY</sequence>
<evidence type="ECO:0000313" key="4">
    <source>
        <dbReference type="Proteomes" id="UP000291124"/>
    </source>
</evidence>
<gene>
    <name evidence="3" type="ORF">E1750_08030</name>
</gene>
<keyword evidence="1" id="KW-0732">Signal</keyword>
<evidence type="ECO:0000313" key="3">
    <source>
        <dbReference type="EMBL" id="QBN18752.1"/>
    </source>
</evidence>
<dbReference type="Proteomes" id="UP000291124">
    <property type="component" value="Chromosome"/>
</dbReference>
<keyword evidence="4" id="KW-1185">Reference proteome</keyword>
<protein>
    <submittedName>
        <fullName evidence="3">Energy transducer TonB</fullName>
    </submittedName>
</protein>
<feature type="chain" id="PRO_5020734130" evidence="1">
    <location>
        <begin position="20"/>
        <end position="343"/>
    </location>
</feature>
<dbReference type="SUPFAM" id="SSF74653">
    <property type="entry name" value="TolA/TonB C-terminal domain"/>
    <property type="match status" value="1"/>
</dbReference>
<organism evidence="3 4">
    <name type="scientific">Flavobacterium nackdongense</name>
    <dbReference type="NCBI Taxonomy" id="2547394"/>
    <lineage>
        <taxon>Bacteria</taxon>
        <taxon>Pseudomonadati</taxon>
        <taxon>Bacteroidota</taxon>
        <taxon>Flavobacteriia</taxon>
        <taxon>Flavobacteriales</taxon>
        <taxon>Flavobacteriaceae</taxon>
        <taxon>Flavobacterium</taxon>
    </lineage>
</organism>
<feature type="domain" description="TonB C-terminal" evidence="2">
    <location>
        <begin position="243"/>
        <end position="306"/>
    </location>
</feature>
<proteinExistence type="predicted"/>
<dbReference type="Pfam" id="PF07661">
    <property type="entry name" value="MORN_2"/>
    <property type="match status" value="2"/>
</dbReference>
<dbReference type="OrthoDB" id="649093at2"/>